<sequence length="192" mass="21164">MLSCLLKAIRSYYCVSTFKINILFLYLILLSYQSNFGEAIRCYCTDDNCHPYGACEASICLVGLVKNSNTVIRTCADTDTMPLGCKKNVDGKWLDLCACDNNFCNSFSHLRSETKKEENNYHSAGSIIPGNDDSIAFNRVDTPDYDFPGLPNPNAPLSTRTSLLTIVLVVVPLSVGAAAIIVVAFNYYCHLC</sequence>
<organism evidence="1 2">
    <name type="scientific">Rhabditophanes sp. KR3021</name>
    <dbReference type="NCBI Taxonomy" id="114890"/>
    <lineage>
        <taxon>Eukaryota</taxon>
        <taxon>Metazoa</taxon>
        <taxon>Ecdysozoa</taxon>
        <taxon>Nematoda</taxon>
        <taxon>Chromadorea</taxon>
        <taxon>Rhabditida</taxon>
        <taxon>Tylenchina</taxon>
        <taxon>Panagrolaimomorpha</taxon>
        <taxon>Strongyloidoidea</taxon>
        <taxon>Alloionematidae</taxon>
        <taxon>Rhabditophanes</taxon>
    </lineage>
</organism>
<accession>A0AC35U4Q9</accession>
<name>A0AC35U4Q9_9BILA</name>
<evidence type="ECO:0000313" key="1">
    <source>
        <dbReference type="Proteomes" id="UP000095286"/>
    </source>
</evidence>
<evidence type="ECO:0000313" key="2">
    <source>
        <dbReference type="WBParaSite" id="RSKR_0000747450.1"/>
    </source>
</evidence>
<dbReference type="WBParaSite" id="RSKR_0000747450.1">
    <property type="protein sequence ID" value="RSKR_0000747450.1"/>
    <property type="gene ID" value="RSKR_0000747450"/>
</dbReference>
<proteinExistence type="predicted"/>
<dbReference type="Proteomes" id="UP000095286">
    <property type="component" value="Unplaced"/>
</dbReference>
<protein>
    <submittedName>
        <fullName evidence="2">Activin_recp domain-containing protein</fullName>
    </submittedName>
</protein>
<reference evidence="2" key="1">
    <citation type="submission" date="2016-11" db="UniProtKB">
        <authorList>
            <consortium name="WormBaseParasite"/>
        </authorList>
    </citation>
    <scope>IDENTIFICATION</scope>
    <source>
        <strain evidence="2">KR3021</strain>
    </source>
</reference>